<feature type="region of interest" description="Disordered" evidence="1">
    <location>
        <begin position="210"/>
        <end position="257"/>
    </location>
</feature>
<evidence type="ECO:0000259" key="2">
    <source>
        <dbReference type="Pfam" id="PF14244"/>
    </source>
</evidence>
<dbReference type="PANTHER" id="PTHR33219:SF14">
    <property type="entry name" value="PROTEIN COFACTOR ASSEMBLY OF COMPLEX C SUBUNIT B CCB3, CHLOROPLASTIC-RELATED"/>
    <property type="match status" value="1"/>
</dbReference>
<feature type="domain" description="Retrotransposon Copia-like N-terminal" evidence="2">
    <location>
        <begin position="42"/>
        <end position="75"/>
    </location>
</feature>
<protein>
    <recommendedName>
        <fullName evidence="2">Retrotransposon Copia-like N-terminal domain-containing protein</fullName>
    </recommendedName>
</protein>
<feature type="region of interest" description="Disordered" evidence="1">
    <location>
        <begin position="1"/>
        <end position="20"/>
    </location>
</feature>
<dbReference type="InterPro" id="IPR003425">
    <property type="entry name" value="CCB3/YggT"/>
</dbReference>
<dbReference type="EMBL" id="NBSK02000005">
    <property type="protein sequence ID" value="KAJ0206868.1"/>
    <property type="molecule type" value="Genomic_DNA"/>
</dbReference>
<dbReference type="Proteomes" id="UP000235145">
    <property type="component" value="Unassembled WGS sequence"/>
</dbReference>
<proteinExistence type="predicted"/>
<evidence type="ECO:0000313" key="3">
    <source>
        <dbReference type="EMBL" id="KAJ0206868.1"/>
    </source>
</evidence>
<dbReference type="GO" id="GO:0016020">
    <property type="term" value="C:membrane"/>
    <property type="evidence" value="ECO:0007669"/>
    <property type="project" value="InterPro"/>
</dbReference>
<accession>A0A9R1VKU9</accession>
<dbReference type="InterPro" id="IPR029472">
    <property type="entry name" value="Copia-like_N"/>
</dbReference>
<evidence type="ECO:0000313" key="4">
    <source>
        <dbReference type="Proteomes" id="UP000235145"/>
    </source>
</evidence>
<dbReference type="AlphaFoldDB" id="A0A9R1VKU9"/>
<dbReference type="PANTHER" id="PTHR33219">
    <property type="entry name" value="YLMG HOMOLOG PROTEIN 2, CHLOROPLASTIC"/>
    <property type="match status" value="1"/>
</dbReference>
<reference evidence="3 4" key="1">
    <citation type="journal article" date="2017" name="Nat. Commun.">
        <title>Genome assembly with in vitro proximity ligation data and whole-genome triplication in lettuce.</title>
        <authorList>
            <person name="Reyes-Chin-Wo S."/>
            <person name="Wang Z."/>
            <person name="Yang X."/>
            <person name="Kozik A."/>
            <person name="Arikit S."/>
            <person name="Song C."/>
            <person name="Xia L."/>
            <person name="Froenicke L."/>
            <person name="Lavelle D.O."/>
            <person name="Truco M.J."/>
            <person name="Xia R."/>
            <person name="Zhu S."/>
            <person name="Xu C."/>
            <person name="Xu H."/>
            <person name="Xu X."/>
            <person name="Cox K."/>
            <person name="Korf I."/>
            <person name="Meyers B.C."/>
            <person name="Michelmore R.W."/>
        </authorList>
    </citation>
    <scope>NUCLEOTIDE SEQUENCE [LARGE SCALE GENOMIC DNA]</scope>
    <source>
        <strain evidence="4">cv. Salinas</strain>
        <tissue evidence="3">Seedlings</tissue>
    </source>
</reference>
<comment type="caution">
    <text evidence="3">The sequence shown here is derived from an EMBL/GenBank/DDBJ whole genome shotgun (WGS) entry which is preliminary data.</text>
</comment>
<evidence type="ECO:0000256" key="1">
    <source>
        <dbReference type="SAM" id="MobiDB-lite"/>
    </source>
</evidence>
<organism evidence="3 4">
    <name type="scientific">Lactuca sativa</name>
    <name type="common">Garden lettuce</name>
    <dbReference type="NCBI Taxonomy" id="4236"/>
    <lineage>
        <taxon>Eukaryota</taxon>
        <taxon>Viridiplantae</taxon>
        <taxon>Streptophyta</taxon>
        <taxon>Embryophyta</taxon>
        <taxon>Tracheophyta</taxon>
        <taxon>Spermatophyta</taxon>
        <taxon>Magnoliopsida</taxon>
        <taxon>eudicotyledons</taxon>
        <taxon>Gunneridae</taxon>
        <taxon>Pentapetalae</taxon>
        <taxon>asterids</taxon>
        <taxon>campanulids</taxon>
        <taxon>Asterales</taxon>
        <taxon>Asteraceae</taxon>
        <taxon>Cichorioideae</taxon>
        <taxon>Cichorieae</taxon>
        <taxon>Lactucinae</taxon>
        <taxon>Lactuca</taxon>
    </lineage>
</organism>
<name>A0A9R1VKU9_LACSA</name>
<keyword evidence="4" id="KW-1185">Reference proteome</keyword>
<gene>
    <name evidence="3" type="ORF">LSAT_V11C500257430</name>
</gene>
<dbReference type="Pfam" id="PF14244">
    <property type="entry name" value="Retrotran_gag_3"/>
    <property type="match status" value="1"/>
</dbReference>
<sequence length="581" mass="65154">MDGDDASNNNKNKNDGESIDHNSPLYLHASYYPKQLHVNDGLTDKNYGDWEQEMMIFLFAKNKTGFIDGTIRKPEVNSDKYLLGMRCDAMVKGWLTTAMEKEIHNNESAPKAYELKQSLNTTRQEGTTVSAYYTRLRVLWEEMESILPTPRCSCDDCSCGLAKKLTEIKEKERTFKFLIGLDDQSRFIKTQILAITVYHLVAEDEQQRMITSSKKPVHETAAFQTSFQEKRDQQKNQHEKNRMKPEKSTPQTGPCSHCGKEGHVREVCFKRIGYPEWWPSKGKGNKLKPGVAMVETKSCPIPGMTSGLHLMIQIAMHSSSSSTKNSCDDNPAKKTANSSNKFVIIGLPLSTLHTPSLLFFKSTSPTTITHLQKLVTESSNNLIHNLHNSIDKCLNFLHLFASENPLFAKLQSLSSEYHNFCQINRRNQRNLKSVWNHDFAAIIPGDSVAGLVVSNGVLNFLNIYNTLLVVRLVLTWFPNSPQAIVSPLSTLCDPYLNIFRGVIPPLGGTLDLSPILAFLVLNALTSTASALPAELPSTEASSSSQTSPSFHTQIMSHFTSSQKKWMKRFDTKRSNGSSVDH</sequence>
<dbReference type="GO" id="GO:0010020">
    <property type="term" value="P:chloroplast fission"/>
    <property type="evidence" value="ECO:0000318"/>
    <property type="project" value="GO_Central"/>
</dbReference>
<feature type="compositionally biased region" description="Basic and acidic residues" evidence="1">
    <location>
        <begin position="228"/>
        <end position="247"/>
    </location>
</feature>
<dbReference type="Pfam" id="PF02325">
    <property type="entry name" value="CCB3_YggT"/>
    <property type="match status" value="1"/>
</dbReference>